<evidence type="ECO:0000313" key="2">
    <source>
        <dbReference type="Proteomes" id="UP001266305"/>
    </source>
</evidence>
<feature type="non-terminal residue" evidence="1">
    <location>
        <position position="1"/>
    </location>
</feature>
<protein>
    <submittedName>
        <fullName evidence="1">SWI/SNF- matrix-associated actin-dependent regulator of chromatin sub A-like protein 1</fullName>
    </submittedName>
</protein>
<organism evidence="1 2">
    <name type="scientific">Saguinus oedipus</name>
    <name type="common">Cotton-top tamarin</name>
    <name type="synonym">Oedipomidas oedipus</name>
    <dbReference type="NCBI Taxonomy" id="9490"/>
    <lineage>
        <taxon>Eukaryota</taxon>
        <taxon>Metazoa</taxon>
        <taxon>Chordata</taxon>
        <taxon>Craniata</taxon>
        <taxon>Vertebrata</taxon>
        <taxon>Euteleostomi</taxon>
        <taxon>Mammalia</taxon>
        <taxon>Eutheria</taxon>
        <taxon>Euarchontoglires</taxon>
        <taxon>Primates</taxon>
        <taxon>Haplorrhini</taxon>
        <taxon>Platyrrhini</taxon>
        <taxon>Cebidae</taxon>
        <taxon>Callitrichinae</taxon>
        <taxon>Saguinus</taxon>
    </lineage>
</organism>
<keyword evidence="2" id="KW-1185">Reference proteome</keyword>
<feature type="non-terminal residue" evidence="1">
    <location>
        <position position="53"/>
    </location>
</feature>
<comment type="caution">
    <text evidence="1">The sequence shown here is derived from an EMBL/GenBank/DDBJ whole genome shotgun (WGS) entry which is preliminary data.</text>
</comment>
<gene>
    <name evidence="1" type="primary">SMARCAL1_4</name>
    <name evidence="1" type="ORF">P7K49_013684</name>
</gene>
<accession>A0ABQ9VHZ0</accession>
<dbReference type="EMBL" id="JASSZA010000006">
    <property type="protein sequence ID" value="KAK2108519.1"/>
    <property type="molecule type" value="Genomic_DNA"/>
</dbReference>
<dbReference type="Proteomes" id="UP001266305">
    <property type="component" value="Unassembled WGS sequence"/>
</dbReference>
<reference evidence="1 2" key="1">
    <citation type="submission" date="2023-05" db="EMBL/GenBank/DDBJ databases">
        <title>B98-5 Cell Line De Novo Hybrid Assembly: An Optical Mapping Approach.</title>
        <authorList>
            <person name="Kananen K."/>
            <person name="Auerbach J.A."/>
            <person name="Kautto E."/>
            <person name="Blachly J.S."/>
        </authorList>
    </citation>
    <scope>NUCLEOTIDE SEQUENCE [LARGE SCALE GENOMIC DNA]</scope>
    <source>
        <strain evidence="1">B95-8</strain>
        <tissue evidence="1">Cell line</tissue>
    </source>
</reference>
<proteinExistence type="predicted"/>
<sequence length="53" mass="5897">AFLRWLPSLSPDCINVVVTGKDRLTAGLVNIVSFDLLSKLEKQLKTPFKVVII</sequence>
<evidence type="ECO:0000313" key="1">
    <source>
        <dbReference type="EMBL" id="KAK2108519.1"/>
    </source>
</evidence>
<name>A0ABQ9VHZ0_SAGOE</name>